<reference evidence="1 2" key="1">
    <citation type="journal article" date="2019" name="J Genomics">
        <title>The Draft Genome of a Hydrogen-producing Cyanobacterium, Arthrospira platensis NIES-46.</title>
        <authorList>
            <person name="Suzuki S."/>
            <person name="Yamaguchi H."/>
            <person name="Kawachi M."/>
        </authorList>
    </citation>
    <scope>NUCLEOTIDE SEQUENCE [LARGE SCALE GENOMIC DNA]</scope>
    <source>
        <strain evidence="1 2">NIES-46</strain>
    </source>
</reference>
<dbReference type="EMBL" id="BIMW01000160">
    <property type="protein sequence ID" value="GCE95988.1"/>
    <property type="molecule type" value="Genomic_DNA"/>
</dbReference>
<gene>
    <name evidence="1" type="ORF">NIES46_40550</name>
</gene>
<proteinExistence type="predicted"/>
<evidence type="ECO:0000313" key="1">
    <source>
        <dbReference type="EMBL" id="GCE95988.1"/>
    </source>
</evidence>
<keyword evidence="2" id="KW-1185">Reference proteome</keyword>
<dbReference type="RefSeq" id="WP_006617322.1">
    <property type="nucleotide sequence ID" value="NZ_BIMW01000160.1"/>
</dbReference>
<accession>A0A5M3TDG4</accession>
<name>A0A5M3TDG4_LIMPL</name>
<evidence type="ECO:0000313" key="2">
    <source>
        <dbReference type="Proteomes" id="UP000326169"/>
    </source>
</evidence>
<dbReference type="Proteomes" id="UP000326169">
    <property type="component" value="Unassembled WGS sequence"/>
</dbReference>
<protein>
    <submittedName>
        <fullName evidence="1">Uncharacterized protein</fullName>
    </submittedName>
</protein>
<comment type="caution">
    <text evidence="1">The sequence shown here is derived from an EMBL/GenBank/DDBJ whole genome shotgun (WGS) entry which is preliminary data.</text>
</comment>
<dbReference type="GeneID" id="301684825"/>
<sequence length="154" mass="16905">MTSATTLSDAPDLTGDDYIVIGLAHCFIKEDGEVQPVTIAEPIPSAALEAIIKGIPTSYKIASAVTLGTLLTDESVTLPQAFSPDTQLCDDFRERTIAAARTYKRREVAKSHIPVGTTFEKLNFSTERKRLLNSERIVSTEDNVKQHAYTHQVL</sequence>
<organism evidence="1 2">
    <name type="scientific">Limnospira platensis NIES-46</name>
    <dbReference type="NCBI Taxonomy" id="1236695"/>
    <lineage>
        <taxon>Bacteria</taxon>
        <taxon>Bacillati</taxon>
        <taxon>Cyanobacteriota</taxon>
        <taxon>Cyanophyceae</taxon>
        <taxon>Oscillatoriophycideae</taxon>
        <taxon>Oscillatoriales</taxon>
        <taxon>Sirenicapillariaceae</taxon>
        <taxon>Limnospira</taxon>
    </lineage>
</organism>